<sequence length="142" mass="15230">MTAVLELSLGYQHPAHRALRAYLREVATEVGVGLESVTVDLDTPVSAYLALDVRLPSHPGRDVALLWDERSGWALAVETYSGEDLIVLRYLGGTVDASPREVSRFVNALRVGRQVGFTDPPSLRVPTGLDGLVLAPALVVAA</sequence>
<dbReference type="RefSeq" id="WP_211346803.1">
    <property type="nucleotide sequence ID" value="NZ_RCDD01000007.1"/>
</dbReference>
<proteinExistence type="predicted"/>
<evidence type="ECO:0000313" key="3">
    <source>
        <dbReference type="Proteomes" id="UP000282454"/>
    </source>
</evidence>
<protein>
    <recommendedName>
        <fullName evidence="1">DUF6292 domain-containing protein</fullName>
    </recommendedName>
</protein>
<comment type="caution">
    <text evidence="2">The sequence shown here is derived from an EMBL/GenBank/DDBJ whole genome shotgun (WGS) entry which is preliminary data.</text>
</comment>
<organism evidence="2 3">
    <name type="scientific">Actinokineospora cianjurensis</name>
    <dbReference type="NCBI Taxonomy" id="585224"/>
    <lineage>
        <taxon>Bacteria</taxon>
        <taxon>Bacillati</taxon>
        <taxon>Actinomycetota</taxon>
        <taxon>Actinomycetes</taxon>
        <taxon>Pseudonocardiales</taxon>
        <taxon>Pseudonocardiaceae</taxon>
        <taxon>Actinokineospora</taxon>
    </lineage>
</organism>
<gene>
    <name evidence="2" type="ORF">CLV68_5889</name>
</gene>
<keyword evidence="3" id="KW-1185">Reference proteome</keyword>
<evidence type="ECO:0000259" key="1">
    <source>
        <dbReference type="Pfam" id="PF19809"/>
    </source>
</evidence>
<dbReference type="Pfam" id="PF19809">
    <property type="entry name" value="DUF6292"/>
    <property type="match status" value="1"/>
</dbReference>
<dbReference type="InterPro" id="IPR046259">
    <property type="entry name" value="DUF6292"/>
</dbReference>
<dbReference type="EMBL" id="RCDD01000007">
    <property type="protein sequence ID" value="RLK54339.1"/>
    <property type="molecule type" value="Genomic_DNA"/>
</dbReference>
<dbReference type="AlphaFoldDB" id="A0A421AX04"/>
<dbReference type="Proteomes" id="UP000282454">
    <property type="component" value="Unassembled WGS sequence"/>
</dbReference>
<feature type="domain" description="DUF6292" evidence="1">
    <location>
        <begin position="22"/>
        <end position="107"/>
    </location>
</feature>
<name>A0A421AX04_9PSEU</name>
<evidence type="ECO:0000313" key="2">
    <source>
        <dbReference type="EMBL" id="RLK54339.1"/>
    </source>
</evidence>
<accession>A0A421AX04</accession>
<reference evidence="2 3" key="1">
    <citation type="submission" date="2018-10" db="EMBL/GenBank/DDBJ databases">
        <title>Genomic Encyclopedia of Archaeal and Bacterial Type Strains, Phase II (KMG-II): from individual species to whole genera.</title>
        <authorList>
            <person name="Goeker M."/>
        </authorList>
    </citation>
    <scope>NUCLEOTIDE SEQUENCE [LARGE SCALE GENOMIC DNA]</scope>
    <source>
        <strain evidence="2 3">DSM 45657</strain>
    </source>
</reference>